<protein>
    <submittedName>
        <fullName evidence="2">Reversion-inducing cysteine-rich protein with Kazal motifs-like</fullName>
    </submittedName>
</protein>
<dbReference type="PANTHER" id="PTHR13487">
    <property type="entry name" value="SERINE PROTEASE INHIBITOR"/>
    <property type="match status" value="1"/>
</dbReference>
<dbReference type="AlphaFoldDB" id="A0A1S3IHI0"/>
<gene>
    <name evidence="2" type="primary">LOC106164084</name>
</gene>
<dbReference type="RefSeq" id="XP_013397331.1">
    <property type="nucleotide sequence ID" value="XM_013541877.1"/>
</dbReference>
<dbReference type="GO" id="GO:0008191">
    <property type="term" value="F:metalloendopeptidase inhibitor activity"/>
    <property type="evidence" value="ECO:0007669"/>
    <property type="project" value="InterPro"/>
</dbReference>
<dbReference type="GO" id="GO:0005886">
    <property type="term" value="C:plasma membrane"/>
    <property type="evidence" value="ECO:0007669"/>
    <property type="project" value="TreeGrafter"/>
</dbReference>
<evidence type="ECO:0000313" key="2">
    <source>
        <dbReference type="RefSeq" id="XP_013397331.1"/>
    </source>
</evidence>
<dbReference type="GeneID" id="106164084"/>
<organism evidence="1 2">
    <name type="scientific">Lingula anatina</name>
    <name type="common">Brachiopod</name>
    <name type="synonym">Lingula unguis</name>
    <dbReference type="NCBI Taxonomy" id="7574"/>
    <lineage>
        <taxon>Eukaryota</taxon>
        <taxon>Metazoa</taxon>
        <taxon>Spiralia</taxon>
        <taxon>Lophotrochozoa</taxon>
        <taxon>Brachiopoda</taxon>
        <taxon>Linguliformea</taxon>
        <taxon>Lingulata</taxon>
        <taxon>Lingulida</taxon>
        <taxon>Linguloidea</taxon>
        <taxon>Lingulidae</taxon>
        <taxon>Lingula</taxon>
    </lineage>
</organism>
<keyword evidence="1" id="KW-1185">Reference proteome</keyword>
<dbReference type="STRING" id="7574.A0A1S3IHI0"/>
<dbReference type="PANTHER" id="PTHR13487:SF3">
    <property type="entry name" value="REVERSION-INDUCING CYSTEINE-RICH PROTEIN WITH KAZAL MOTIFS"/>
    <property type="match status" value="1"/>
</dbReference>
<dbReference type="InterPro" id="IPR039016">
    <property type="entry name" value="RECK"/>
</dbReference>
<name>A0A1S3IHI0_LINAN</name>
<dbReference type="KEGG" id="lak:106164084"/>
<dbReference type="GO" id="GO:0030198">
    <property type="term" value="P:extracellular matrix organization"/>
    <property type="evidence" value="ECO:0007669"/>
    <property type="project" value="TreeGrafter"/>
</dbReference>
<dbReference type="OrthoDB" id="5956770at2759"/>
<sequence>MVDRSADHIEPITVQTVTEHLRHHVTILECDVFGYLSIEGDLVILIKAITKSPTPLQVQACNTEAEKIASLIQLKSPCIMSDLVLSPLITADIRSAQIQTLNSAANQIPSLHLLLLTSLVVALVSRATDCS</sequence>
<reference evidence="2" key="1">
    <citation type="submission" date="2025-08" db="UniProtKB">
        <authorList>
            <consortium name="RefSeq"/>
        </authorList>
    </citation>
    <scope>IDENTIFICATION</scope>
    <source>
        <tissue evidence="2">Gonads</tissue>
    </source>
</reference>
<evidence type="ECO:0000313" key="1">
    <source>
        <dbReference type="Proteomes" id="UP000085678"/>
    </source>
</evidence>
<dbReference type="InParanoid" id="A0A1S3IHI0"/>
<proteinExistence type="predicted"/>
<dbReference type="Proteomes" id="UP000085678">
    <property type="component" value="Unplaced"/>
</dbReference>
<accession>A0A1S3IHI0</accession>
<dbReference type="OMA" id="EFFVFFQ"/>